<keyword evidence="3" id="KW-0808">Transferase</keyword>
<dbReference type="GO" id="GO:0004519">
    <property type="term" value="F:endonuclease activity"/>
    <property type="evidence" value="ECO:0007669"/>
    <property type="project" value="UniProtKB-KW"/>
</dbReference>
<dbReference type="InterPro" id="IPR043128">
    <property type="entry name" value="Rev_trsase/Diguanyl_cyclase"/>
</dbReference>
<sequence length="625" mass="72241">MILDAPENGHVSYQKGDFYCFTLFALNGGEKLLQQILNDLYRLPNNVKIRDEKMPFRNNLIFHEADDLLTGEPIQSVAELSLYSYEALQQETDIWIQHDQCWLNWISPARLLLPKSVRRHKKNENHFCRHRSQLDFANLNNRLYDTLAELLRQRVDRLPSRRTDETQRLEMADVFWMDYSYYNNQGNEKPMGGLLGRLLLDTEDMPLEQWCYWILGQYVGIGQRRSFGWGRYQLESIETGRTIPRASAKTSLLALACEQENLETAYLEIGEEEAEVERLIHLREQLLQDEYTIPTLHKQILKEDSRLLQVPPFFDRVAQRAVAQVLTPALDTLMYSGSFGFRRGRSRHSAAQMIQRTYQAGYRWVFESDIDDFFDNIQWSRLYTRLTAFFGDDAVVDLVMGWMSATVEGKERKAGLPQGSPLSPLLANIMLDDFDSDLETAGLQLVRFADDFVVLTHTQKEAEAIKDIVIASLAEVGLQINVAKTRVRSFAEGFRFLGYLFVNGLVIDIAQEKTINVVSEPKSQMPATQSEIIPVIYVVCYDVNDDRVHNQIAQVLLKYGNQVQFSVFEVMLRSQDELKVLLEKLRKVADEQTNIRLYRLCENCRKMSCNLDQEEIAKMPAVIII</sequence>
<feature type="coiled-coil region" evidence="15">
    <location>
        <begin position="255"/>
        <end position="289"/>
    </location>
</feature>
<dbReference type="NCBIfam" id="TIGR01573">
    <property type="entry name" value="cas2"/>
    <property type="match status" value="1"/>
</dbReference>
<dbReference type="Pfam" id="PF09827">
    <property type="entry name" value="CRISPR_Cas2"/>
    <property type="match status" value="1"/>
</dbReference>
<dbReference type="EC" id="3.1.-.-" evidence="14"/>
<feature type="domain" description="Reverse transcriptase" evidence="16">
    <location>
        <begin position="268"/>
        <end position="501"/>
    </location>
</feature>
<evidence type="ECO:0000256" key="6">
    <source>
        <dbReference type="ARBA" id="ARBA00022723"/>
    </source>
</evidence>
<comment type="similarity">
    <text evidence="2 14">Belongs to the CRISPR-associated endoribonuclease Cas2 protein family.</text>
</comment>
<keyword evidence="6 14" id="KW-0479">Metal-binding</keyword>
<evidence type="ECO:0000313" key="17">
    <source>
        <dbReference type="EMBL" id="MDM8562041.1"/>
    </source>
</evidence>
<dbReference type="Gene3D" id="3.30.70.240">
    <property type="match status" value="1"/>
</dbReference>
<keyword evidence="18" id="KW-1185">Reference proteome</keyword>
<evidence type="ECO:0000256" key="13">
    <source>
        <dbReference type="ARBA" id="ARBA00048173"/>
    </source>
</evidence>
<evidence type="ECO:0000256" key="15">
    <source>
        <dbReference type="SAM" id="Coils"/>
    </source>
</evidence>
<dbReference type="InterPro" id="IPR019199">
    <property type="entry name" value="Virulence_VapD/CRISPR_Cas2"/>
</dbReference>
<evidence type="ECO:0000256" key="1">
    <source>
        <dbReference type="ARBA" id="ARBA00001946"/>
    </source>
</evidence>
<keyword evidence="10" id="KW-0695">RNA-directed DNA polymerase</keyword>
<name>A0ABT7VQU8_9GAMM</name>
<evidence type="ECO:0000259" key="16">
    <source>
        <dbReference type="PROSITE" id="PS50878"/>
    </source>
</evidence>
<dbReference type="Gene3D" id="3.30.70.270">
    <property type="match status" value="1"/>
</dbReference>
<evidence type="ECO:0000256" key="8">
    <source>
        <dbReference type="ARBA" id="ARBA00022801"/>
    </source>
</evidence>
<keyword evidence="4" id="KW-0548">Nucleotidyltransferase</keyword>
<evidence type="ECO:0000256" key="9">
    <source>
        <dbReference type="ARBA" id="ARBA00022842"/>
    </source>
</evidence>
<dbReference type="InterPro" id="IPR051083">
    <property type="entry name" value="GrpII_Intron_Splice-Mob/Def"/>
</dbReference>
<comment type="similarity">
    <text evidence="12">Belongs to the bacterial reverse transcriptase family.</text>
</comment>
<dbReference type="CDD" id="cd09725">
    <property type="entry name" value="Cas2_I_II_III"/>
    <property type="match status" value="1"/>
</dbReference>
<dbReference type="PANTHER" id="PTHR34047:SF8">
    <property type="entry name" value="PROTEIN YKFC"/>
    <property type="match status" value="1"/>
</dbReference>
<evidence type="ECO:0000256" key="2">
    <source>
        <dbReference type="ARBA" id="ARBA00009959"/>
    </source>
</evidence>
<feature type="binding site" evidence="14">
    <location>
        <position position="542"/>
    </location>
    <ligand>
        <name>Mg(2+)</name>
        <dbReference type="ChEBI" id="CHEBI:18420"/>
        <note>catalytic</note>
    </ligand>
</feature>
<dbReference type="CDD" id="cd01651">
    <property type="entry name" value="RT_G2_intron"/>
    <property type="match status" value="1"/>
</dbReference>
<dbReference type="SUPFAM" id="SSF56672">
    <property type="entry name" value="DNA/RNA polymerases"/>
    <property type="match status" value="1"/>
</dbReference>
<comment type="subunit">
    <text evidence="14">Homodimer, forms a heterotetramer with a Cas1 homodimer.</text>
</comment>
<evidence type="ECO:0000256" key="7">
    <source>
        <dbReference type="ARBA" id="ARBA00022759"/>
    </source>
</evidence>
<dbReference type="InterPro" id="IPR000477">
    <property type="entry name" value="RT_dom"/>
</dbReference>
<evidence type="ECO:0000256" key="3">
    <source>
        <dbReference type="ARBA" id="ARBA00022679"/>
    </source>
</evidence>
<keyword evidence="8 14" id="KW-0378">Hydrolase</keyword>
<evidence type="ECO:0000256" key="5">
    <source>
        <dbReference type="ARBA" id="ARBA00022722"/>
    </source>
</evidence>
<dbReference type="SUPFAM" id="SSF143430">
    <property type="entry name" value="TTP0101/SSO1404-like"/>
    <property type="match status" value="1"/>
</dbReference>
<comment type="caution">
    <text evidence="17">The sequence shown here is derived from an EMBL/GenBank/DDBJ whole genome shotgun (WGS) entry which is preliminary data.</text>
</comment>
<protein>
    <recommendedName>
        <fullName evidence="14">CRISPR-associated endoribonuclease Cas2</fullName>
        <ecNumber evidence="14">3.1.-.-</ecNumber>
    </recommendedName>
</protein>
<dbReference type="Pfam" id="PF00078">
    <property type="entry name" value="RVT_1"/>
    <property type="match status" value="1"/>
</dbReference>
<keyword evidence="5 14" id="KW-0540">Nuclease</keyword>
<proteinExistence type="inferred from homology"/>
<evidence type="ECO:0000313" key="18">
    <source>
        <dbReference type="Proteomes" id="UP001171945"/>
    </source>
</evidence>
<evidence type="ECO:0000256" key="11">
    <source>
        <dbReference type="ARBA" id="ARBA00023118"/>
    </source>
</evidence>
<dbReference type="HAMAP" id="MF_01471">
    <property type="entry name" value="Cas2"/>
    <property type="match status" value="1"/>
</dbReference>
<dbReference type="InterPro" id="IPR000123">
    <property type="entry name" value="Reverse_transcriptase_msDNA"/>
</dbReference>
<dbReference type="PANTHER" id="PTHR34047">
    <property type="entry name" value="NUCLEAR INTRON MATURASE 1, MITOCHONDRIAL-RELATED"/>
    <property type="match status" value="1"/>
</dbReference>
<keyword evidence="7 14" id="KW-0255">Endonuclease</keyword>
<reference evidence="17" key="1">
    <citation type="submission" date="2023-06" db="EMBL/GenBank/DDBJ databases">
        <title>Uncultivated large filamentous bacteria from sulfidic sediments reveal new species and different genomic features in energy metabolism and defense.</title>
        <authorList>
            <person name="Fonseca A."/>
        </authorList>
    </citation>
    <scope>NUCLEOTIDE SEQUENCE</scope>
    <source>
        <strain evidence="17">HSG4</strain>
    </source>
</reference>
<evidence type="ECO:0000256" key="10">
    <source>
        <dbReference type="ARBA" id="ARBA00022918"/>
    </source>
</evidence>
<comment type="catalytic activity">
    <reaction evidence="13">
        <text>DNA(n) + a 2'-deoxyribonucleoside 5'-triphosphate = DNA(n+1) + diphosphate</text>
        <dbReference type="Rhea" id="RHEA:22508"/>
        <dbReference type="Rhea" id="RHEA-COMP:17339"/>
        <dbReference type="Rhea" id="RHEA-COMP:17340"/>
        <dbReference type="ChEBI" id="CHEBI:33019"/>
        <dbReference type="ChEBI" id="CHEBI:61560"/>
        <dbReference type="ChEBI" id="CHEBI:173112"/>
        <dbReference type="EC" id="2.7.7.49"/>
    </reaction>
</comment>
<evidence type="ECO:0000256" key="4">
    <source>
        <dbReference type="ARBA" id="ARBA00022695"/>
    </source>
</evidence>
<dbReference type="PRINTS" id="PR00866">
    <property type="entry name" value="RNADNAPOLMS"/>
</dbReference>
<dbReference type="EMBL" id="JAUCGM010000043">
    <property type="protein sequence ID" value="MDM8562041.1"/>
    <property type="molecule type" value="Genomic_DNA"/>
</dbReference>
<evidence type="ECO:0000256" key="12">
    <source>
        <dbReference type="ARBA" id="ARBA00034120"/>
    </source>
</evidence>
<accession>A0ABT7VQU8</accession>
<keyword evidence="9 14" id="KW-0460">Magnesium</keyword>
<keyword evidence="15" id="KW-0175">Coiled coil</keyword>
<dbReference type="InterPro" id="IPR021127">
    <property type="entry name" value="CRISPR_associated_Cas2"/>
</dbReference>
<organism evidence="17 18">
    <name type="scientific">Candidatus Marithioploca araucensis</name>
    <dbReference type="NCBI Taxonomy" id="70273"/>
    <lineage>
        <taxon>Bacteria</taxon>
        <taxon>Pseudomonadati</taxon>
        <taxon>Pseudomonadota</taxon>
        <taxon>Gammaproteobacteria</taxon>
        <taxon>Thiotrichales</taxon>
        <taxon>Thiotrichaceae</taxon>
        <taxon>Candidatus Marithioploca</taxon>
    </lineage>
</organism>
<comment type="function">
    <text evidence="14">CRISPR (clustered regularly interspaced short palindromic repeat), is an adaptive immune system that provides protection against mobile genetic elements (viruses, transposable elements and conjugative plasmids). CRISPR clusters contain sequences complementary to antecedent mobile elements and target invading nucleic acids. CRISPR clusters are transcribed and processed into CRISPR RNA (crRNA). Functions as a ssRNA-specific endoribonuclease. Involved in the integration of spacer DNA into the CRISPR cassette.</text>
</comment>
<keyword evidence="11 14" id="KW-0051">Antiviral defense</keyword>
<comment type="cofactor">
    <cofactor evidence="1 14">
        <name>Mg(2+)</name>
        <dbReference type="ChEBI" id="CHEBI:18420"/>
    </cofactor>
</comment>
<dbReference type="PROSITE" id="PS50878">
    <property type="entry name" value="RT_POL"/>
    <property type="match status" value="1"/>
</dbReference>
<dbReference type="InterPro" id="IPR043502">
    <property type="entry name" value="DNA/RNA_pol_sf"/>
</dbReference>
<evidence type="ECO:0000256" key="14">
    <source>
        <dbReference type="HAMAP-Rule" id="MF_01471"/>
    </source>
</evidence>
<dbReference type="Proteomes" id="UP001171945">
    <property type="component" value="Unassembled WGS sequence"/>
</dbReference>
<gene>
    <name evidence="14 17" type="primary">cas2</name>
    <name evidence="17" type="ORF">QUF54_01655</name>
</gene>